<proteinExistence type="inferred from homology"/>
<dbReference type="SUPFAM" id="SSF51735">
    <property type="entry name" value="NAD(P)-binding Rossmann-fold domains"/>
    <property type="match status" value="1"/>
</dbReference>
<protein>
    <submittedName>
        <fullName evidence="3">Uncharacterized oxidoreductase TM_0325</fullName>
        <ecNumber evidence="3">1.-.-.-</ecNumber>
    </submittedName>
</protein>
<keyword evidence="2 3" id="KW-0560">Oxidoreductase</keyword>
<evidence type="ECO:0000256" key="2">
    <source>
        <dbReference type="ARBA" id="ARBA00023002"/>
    </source>
</evidence>
<name>A0AAQ1P6R3_9PSED</name>
<evidence type="ECO:0000313" key="4">
    <source>
        <dbReference type="Proteomes" id="UP000294335"/>
    </source>
</evidence>
<dbReference type="CDD" id="cd05233">
    <property type="entry name" value="SDR_c"/>
    <property type="match status" value="1"/>
</dbReference>
<evidence type="ECO:0000313" key="3">
    <source>
        <dbReference type="EMBL" id="SPO60209.1"/>
    </source>
</evidence>
<dbReference type="AlphaFoldDB" id="A0AAQ1P6R3"/>
<dbReference type="PRINTS" id="PR00080">
    <property type="entry name" value="SDRFAMILY"/>
</dbReference>
<dbReference type="GO" id="GO:0016491">
    <property type="term" value="F:oxidoreductase activity"/>
    <property type="evidence" value="ECO:0007669"/>
    <property type="project" value="UniProtKB-KW"/>
</dbReference>
<comment type="caution">
    <text evidence="3">The sequence shown here is derived from an EMBL/GenBank/DDBJ whole genome shotgun (WGS) entry which is preliminary data.</text>
</comment>
<dbReference type="EMBL" id="OPYN01000075">
    <property type="protein sequence ID" value="SPO60209.1"/>
    <property type="molecule type" value="Genomic_DNA"/>
</dbReference>
<organism evidence="3 4">
    <name type="scientific">Pseudomonas inefficax</name>
    <dbReference type="NCBI Taxonomy" id="2078786"/>
    <lineage>
        <taxon>Bacteria</taxon>
        <taxon>Pseudomonadati</taxon>
        <taxon>Pseudomonadota</taxon>
        <taxon>Gammaproteobacteria</taxon>
        <taxon>Pseudomonadales</taxon>
        <taxon>Pseudomonadaceae</taxon>
        <taxon>Pseudomonas</taxon>
    </lineage>
</organism>
<dbReference type="InterPro" id="IPR002347">
    <property type="entry name" value="SDR_fam"/>
</dbReference>
<dbReference type="PRINTS" id="PR00081">
    <property type="entry name" value="GDHRDH"/>
</dbReference>
<dbReference type="PANTHER" id="PTHR24321:SF11">
    <property type="entry name" value="BLR0893 PROTEIN"/>
    <property type="match status" value="1"/>
</dbReference>
<dbReference type="Gene3D" id="3.40.50.720">
    <property type="entry name" value="NAD(P)-binding Rossmann-like Domain"/>
    <property type="match status" value="1"/>
</dbReference>
<reference evidence="3 4" key="1">
    <citation type="submission" date="2018-02" db="EMBL/GenBank/DDBJ databases">
        <authorList>
            <person name="Dubost A."/>
        </authorList>
    </citation>
    <scope>NUCLEOTIDE SEQUENCE [LARGE SCALE GENOMIC DNA]</scope>
    <source>
        <strain evidence="4">JV551A3</strain>
    </source>
</reference>
<dbReference type="FunFam" id="3.40.50.720:FF:000084">
    <property type="entry name" value="Short-chain dehydrogenase reductase"/>
    <property type="match status" value="1"/>
</dbReference>
<dbReference type="Pfam" id="PF13561">
    <property type="entry name" value="adh_short_C2"/>
    <property type="match status" value="1"/>
</dbReference>
<dbReference type="InterPro" id="IPR020904">
    <property type="entry name" value="Sc_DH/Rdtase_CS"/>
</dbReference>
<dbReference type="PROSITE" id="PS00061">
    <property type="entry name" value="ADH_SHORT"/>
    <property type="match status" value="1"/>
</dbReference>
<dbReference type="InterPro" id="IPR036291">
    <property type="entry name" value="NAD(P)-bd_dom_sf"/>
</dbReference>
<dbReference type="Proteomes" id="UP000294335">
    <property type="component" value="Unassembled WGS sequence"/>
</dbReference>
<evidence type="ECO:0000256" key="1">
    <source>
        <dbReference type="ARBA" id="ARBA00006484"/>
    </source>
</evidence>
<sequence length="276" mass="28641">MMLPGRVVADYALNPTKQPLEHAMSMTFSGQVALVTGGAAGIGRATALAFAREGLKVVVADLDLAGGEATVALIHAAGGEALFIACDVTRDAEVRQLHERLIAAYGRLDYAYNNAGIEIEQGRLAEGSEAEFDAIMGVNVKGVWLCMKYQLPLLLAQGGGAIVNTASVAGLGAAPKMSIYSASKHAVIGLTKSAAIEYAKKGIRVNAVCPAVIDTDMFRRAYEADPRKAEFAAAMHPVGRIGTVEEIASAVLYLCSDGAAFTTGHCLTVDGGATAI</sequence>
<dbReference type="NCBIfam" id="NF004818">
    <property type="entry name" value="PRK06172.1"/>
    <property type="match status" value="1"/>
</dbReference>
<comment type="similarity">
    <text evidence="1">Belongs to the short-chain dehydrogenases/reductases (SDR) family.</text>
</comment>
<dbReference type="EC" id="1.-.-.-" evidence="3"/>
<keyword evidence="4" id="KW-1185">Reference proteome</keyword>
<dbReference type="PANTHER" id="PTHR24321">
    <property type="entry name" value="DEHYDROGENASES, SHORT CHAIN"/>
    <property type="match status" value="1"/>
</dbReference>
<gene>
    <name evidence="3" type="ORF">JV551A3_V1_750041</name>
</gene>
<dbReference type="NCBIfam" id="NF005559">
    <property type="entry name" value="PRK07231.1"/>
    <property type="match status" value="1"/>
</dbReference>
<accession>A0AAQ1P6R3</accession>